<dbReference type="SUPFAM" id="SSF55729">
    <property type="entry name" value="Acyl-CoA N-acyltransferases (Nat)"/>
    <property type="match status" value="1"/>
</dbReference>
<dbReference type="AlphaFoldDB" id="X0ZFI8"/>
<dbReference type="Gene3D" id="3.40.630.30">
    <property type="match status" value="1"/>
</dbReference>
<evidence type="ECO:0008006" key="2">
    <source>
        <dbReference type="Google" id="ProtNLM"/>
    </source>
</evidence>
<reference evidence="1" key="1">
    <citation type="journal article" date="2014" name="Front. Microbiol.">
        <title>High frequency of phylogenetically diverse reductive dehalogenase-homologous genes in deep subseafloor sedimentary metagenomes.</title>
        <authorList>
            <person name="Kawai M."/>
            <person name="Futagami T."/>
            <person name="Toyoda A."/>
            <person name="Takaki Y."/>
            <person name="Nishi S."/>
            <person name="Hori S."/>
            <person name="Arai W."/>
            <person name="Tsubouchi T."/>
            <person name="Morono Y."/>
            <person name="Uchiyama I."/>
            <person name="Ito T."/>
            <person name="Fujiyama A."/>
            <person name="Inagaki F."/>
            <person name="Takami H."/>
        </authorList>
    </citation>
    <scope>NUCLEOTIDE SEQUENCE</scope>
    <source>
        <strain evidence="1">Expedition CK06-06</strain>
    </source>
</reference>
<organism evidence="1">
    <name type="scientific">marine sediment metagenome</name>
    <dbReference type="NCBI Taxonomy" id="412755"/>
    <lineage>
        <taxon>unclassified sequences</taxon>
        <taxon>metagenomes</taxon>
        <taxon>ecological metagenomes</taxon>
    </lineage>
</organism>
<name>X0ZFI8_9ZZZZ</name>
<feature type="non-terminal residue" evidence="1">
    <location>
        <position position="393"/>
    </location>
</feature>
<proteinExistence type="predicted"/>
<protein>
    <recommendedName>
        <fullName evidence="2">N-acetyltransferase domain-containing protein</fullName>
    </recommendedName>
</protein>
<gene>
    <name evidence="1" type="ORF">S01H4_14078</name>
</gene>
<dbReference type="PANTHER" id="PTHR41368">
    <property type="entry name" value="PROTEIN YGHO"/>
    <property type="match status" value="1"/>
</dbReference>
<dbReference type="EMBL" id="BART01006184">
    <property type="protein sequence ID" value="GAG59093.1"/>
    <property type="molecule type" value="Genomic_DNA"/>
</dbReference>
<dbReference type="InterPro" id="IPR039968">
    <property type="entry name" value="BcerS-like"/>
</dbReference>
<accession>X0ZFI8</accession>
<sequence>MVLEYELVKNIYQTHDLIEIKYALESILEISDKRLKSRVVSEILKYLIEKFFDNSYKVAVYICCDNSEIVGFVIAQIDPSYRSYGKLCPTFGWLRADSIETCKKLMNACENFARKHGFRKIRGPINYPKGLGGIGVQVDGFNEKLFYGVAFNPTNIADYLDKLGFKNDAEYICVHVTEKTWKKGKKIDNNIRLRFLPLKDIIAKEEEIMELASNAFNFILPDHSGSGRFDEVMRQYAAVPKTHYKLPPNFSPRKYSDIPEFIEAWESCDLENVVTWAPIAINRYIGDIVGAIFSLPDLYQLWLGESITRVNVDRLDCYLTLASPEDAYDITEIYKDCYNGTYPYKEMENPTEVQKMIFNKDFYWILFRTPRGKTIGCFTYVLNRKQKRGYMRG</sequence>
<comment type="caution">
    <text evidence="1">The sequence shown here is derived from an EMBL/GenBank/DDBJ whole genome shotgun (WGS) entry which is preliminary data.</text>
</comment>
<dbReference type="PANTHER" id="PTHR41368:SF1">
    <property type="entry name" value="PROTEIN YGHO"/>
    <property type="match status" value="1"/>
</dbReference>
<dbReference type="InterPro" id="IPR016181">
    <property type="entry name" value="Acyl_CoA_acyltransferase"/>
</dbReference>
<evidence type="ECO:0000313" key="1">
    <source>
        <dbReference type="EMBL" id="GAG59093.1"/>
    </source>
</evidence>
<dbReference type="CDD" id="cd04301">
    <property type="entry name" value="NAT_SF"/>
    <property type="match status" value="1"/>
</dbReference>